<proteinExistence type="predicted"/>
<dbReference type="EMBL" id="JABWDY010020769">
    <property type="protein sequence ID" value="KAF5192901.1"/>
    <property type="molecule type" value="Genomic_DNA"/>
</dbReference>
<sequence length="137" mass="14459">MVILAGGDIANGNPDSGGDESLDGHGMINQNPDAKRWQNKTFPWHEHMVILAGGDITTGDHDNGRDESLDGHDVELGLEGEFENGPTLGASSDGVSRAPGFTQVPRVSTNENASTDVPLRHDIPLVANANVNVNLPN</sequence>
<feature type="region of interest" description="Disordered" evidence="1">
    <location>
        <begin position="79"/>
        <end position="115"/>
    </location>
</feature>
<keyword evidence="3" id="KW-1185">Reference proteome</keyword>
<reference evidence="2 3" key="1">
    <citation type="submission" date="2020-06" db="EMBL/GenBank/DDBJ databases">
        <title>Transcriptomic and genomic resources for Thalictrum thalictroides and T. hernandezii: Facilitating candidate gene discovery in an emerging model plant lineage.</title>
        <authorList>
            <person name="Arias T."/>
            <person name="Riano-Pachon D.M."/>
            <person name="Di Stilio V.S."/>
        </authorList>
    </citation>
    <scope>NUCLEOTIDE SEQUENCE [LARGE SCALE GENOMIC DNA]</scope>
    <source>
        <strain evidence="3">cv. WT478/WT964</strain>
        <tissue evidence="2">Leaves</tissue>
    </source>
</reference>
<accession>A0A7J6W6Q0</accession>
<evidence type="ECO:0000313" key="2">
    <source>
        <dbReference type="EMBL" id="KAF5192901.1"/>
    </source>
</evidence>
<feature type="compositionally biased region" description="Polar residues" evidence="1">
    <location>
        <begin position="105"/>
        <end position="115"/>
    </location>
</feature>
<comment type="caution">
    <text evidence="2">The sequence shown here is derived from an EMBL/GenBank/DDBJ whole genome shotgun (WGS) entry which is preliminary data.</text>
</comment>
<gene>
    <name evidence="2" type="ORF">FRX31_017512</name>
</gene>
<dbReference type="AlphaFoldDB" id="A0A7J6W6Q0"/>
<dbReference type="Proteomes" id="UP000554482">
    <property type="component" value="Unassembled WGS sequence"/>
</dbReference>
<evidence type="ECO:0000256" key="1">
    <source>
        <dbReference type="SAM" id="MobiDB-lite"/>
    </source>
</evidence>
<feature type="region of interest" description="Disordered" evidence="1">
    <location>
        <begin position="1"/>
        <end position="37"/>
    </location>
</feature>
<organism evidence="2 3">
    <name type="scientific">Thalictrum thalictroides</name>
    <name type="common">Rue-anemone</name>
    <name type="synonym">Anemone thalictroides</name>
    <dbReference type="NCBI Taxonomy" id="46969"/>
    <lineage>
        <taxon>Eukaryota</taxon>
        <taxon>Viridiplantae</taxon>
        <taxon>Streptophyta</taxon>
        <taxon>Embryophyta</taxon>
        <taxon>Tracheophyta</taxon>
        <taxon>Spermatophyta</taxon>
        <taxon>Magnoliopsida</taxon>
        <taxon>Ranunculales</taxon>
        <taxon>Ranunculaceae</taxon>
        <taxon>Thalictroideae</taxon>
        <taxon>Thalictrum</taxon>
    </lineage>
</organism>
<name>A0A7J6W6Q0_THATH</name>
<protein>
    <submittedName>
        <fullName evidence="2">Uncharacterized protein</fullName>
    </submittedName>
</protein>
<evidence type="ECO:0000313" key="3">
    <source>
        <dbReference type="Proteomes" id="UP000554482"/>
    </source>
</evidence>